<evidence type="ECO:0000313" key="7">
    <source>
        <dbReference type="EMBL" id="CAG09093.1"/>
    </source>
</evidence>
<evidence type="ECO:0000313" key="8">
    <source>
        <dbReference type="Ensembl" id="ENSTNIP00000019418.1"/>
    </source>
</evidence>
<dbReference type="AlphaFoldDB" id="Q4RR89"/>
<evidence type="ECO:0000256" key="1">
    <source>
        <dbReference type="ARBA" id="ARBA00004123"/>
    </source>
</evidence>
<dbReference type="Pfam" id="PF00352">
    <property type="entry name" value="TBP"/>
    <property type="match status" value="2"/>
</dbReference>
<evidence type="ECO:0000256" key="5">
    <source>
        <dbReference type="ARBA" id="ARBA00023163"/>
    </source>
</evidence>
<protein>
    <submittedName>
        <fullName evidence="7">(spotted green pufferfish) hypothetical protein</fullName>
    </submittedName>
    <submittedName>
        <fullName evidence="8">TBP-like 1</fullName>
    </submittedName>
</protein>
<evidence type="ECO:0000256" key="2">
    <source>
        <dbReference type="ARBA" id="ARBA00005560"/>
    </source>
</evidence>
<dbReference type="Gene3D" id="3.30.310.10">
    <property type="entry name" value="TATA-Binding Protein"/>
    <property type="match status" value="2"/>
</dbReference>
<dbReference type="FunFam" id="3.30.310.10:FF:000005">
    <property type="entry name" value="TATA box-binding protein-like 1"/>
    <property type="match status" value="1"/>
</dbReference>
<dbReference type="OrthoDB" id="2127950at2759"/>
<keyword evidence="5" id="KW-0804">Transcription</keyword>
<evidence type="ECO:0000256" key="3">
    <source>
        <dbReference type="ARBA" id="ARBA00023015"/>
    </source>
</evidence>
<dbReference type="GO" id="GO:0003677">
    <property type="term" value="F:DNA binding"/>
    <property type="evidence" value="ECO:0007669"/>
    <property type="project" value="UniProtKB-KW"/>
</dbReference>
<keyword evidence="3" id="KW-0805">Transcription regulation</keyword>
<dbReference type="GO" id="GO:0006352">
    <property type="term" value="P:DNA-templated transcription initiation"/>
    <property type="evidence" value="ECO:0007669"/>
    <property type="project" value="InterPro"/>
</dbReference>
<accession>Q4RR89</accession>
<comment type="subcellular location">
    <subcellularLocation>
        <location evidence="1">Nucleus</location>
    </subcellularLocation>
</comment>
<keyword evidence="9" id="KW-1185">Reference proteome</keyword>
<keyword evidence="4" id="KW-0238">DNA-binding</keyword>
<evidence type="ECO:0000313" key="9">
    <source>
        <dbReference type="Proteomes" id="UP000007303"/>
    </source>
</evidence>
<reference evidence="8" key="3">
    <citation type="submission" date="2025-05" db="UniProtKB">
        <authorList>
            <consortium name="Ensembl"/>
        </authorList>
    </citation>
    <scope>IDENTIFICATION</scope>
</reference>
<sequence>MDEKEEEELDVTISNVVATFRTGCHLNLYAIACNGHNVIHRPERGTVTMQLRKPRVTANIWSSGKVICTGATSEQEAKMGARRIARCVQKLNFPVSFSAFKVVNVMVTSAMPFKISLIDFTKRNRPVTRYEPELHPAAMYTMRHPKATVRVFATGSVTIFGPSVANVTVAIQNIYPLLSACRRPA</sequence>
<dbReference type="GO" id="GO:0005634">
    <property type="term" value="C:nucleus"/>
    <property type="evidence" value="ECO:0007669"/>
    <property type="project" value="UniProtKB-SubCell"/>
</dbReference>
<dbReference type="Proteomes" id="UP000007303">
    <property type="component" value="Unassembled WGS sequence"/>
</dbReference>
<dbReference type="OMA" id="VEYHRQH"/>
<name>Q4RR89_TETNG</name>
<dbReference type="HOGENOM" id="CLU_060161_4_1_1"/>
<dbReference type="InterPro" id="IPR012295">
    <property type="entry name" value="TBP_dom_sf"/>
</dbReference>
<evidence type="ECO:0000256" key="6">
    <source>
        <dbReference type="ARBA" id="ARBA00023242"/>
    </source>
</evidence>
<dbReference type="STRING" id="99883.ENSTNIP00000019418"/>
<proteinExistence type="inferred from homology"/>
<dbReference type="InterPro" id="IPR000814">
    <property type="entry name" value="TBP"/>
</dbReference>
<keyword evidence="6" id="KW-0539">Nucleus</keyword>
<comment type="similarity">
    <text evidence="2">Belongs to the TBP family.</text>
</comment>
<reference evidence="7 9" key="1">
    <citation type="journal article" date="2004" name="Nature">
        <title>Genome duplication in the teleost fish Tetraodon nigroviridis reveals the early vertebrate proto-karyotype.</title>
        <authorList>
            <person name="Jaillon O."/>
            <person name="Aury J.-M."/>
            <person name="Brunet F."/>
            <person name="Petit J.-L."/>
            <person name="Stange-Thomann N."/>
            <person name="Mauceli E."/>
            <person name="Bouneau L."/>
            <person name="Fischer C."/>
            <person name="Ozouf-Costaz C."/>
            <person name="Bernot A."/>
            <person name="Nicaud S."/>
            <person name="Jaffe D."/>
            <person name="Fisher S."/>
            <person name="Lutfalla G."/>
            <person name="Dossat C."/>
            <person name="Segurens B."/>
            <person name="Dasilva C."/>
            <person name="Salanoubat M."/>
            <person name="Levy M."/>
            <person name="Boudet N."/>
            <person name="Castellano S."/>
            <person name="Anthouard V."/>
            <person name="Jubin C."/>
            <person name="Castelli V."/>
            <person name="Katinka M."/>
            <person name="Vacherie B."/>
            <person name="Biemont C."/>
            <person name="Skalli Z."/>
            <person name="Cattolico L."/>
            <person name="Poulain J."/>
            <person name="De Berardinis V."/>
            <person name="Cruaud C."/>
            <person name="Duprat S."/>
            <person name="Brottier P."/>
            <person name="Coutanceau J.-P."/>
            <person name="Gouzy J."/>
            <person name="Parra G."/>
            <person name="Lardier G."/>
            <person name="Chapple C."/>
            <person name="McKernan K.J."/>
            <person name="McEwan P."/>
            <person name="Bosak S."/>
            <person name="Kellis M."/>
            <person name="Volff J.-N."/>
            <person name="Guigo R."/>
            <person name="Zody M.C."/>
            <person name="Mesirov J."/>
            <person name="Lindblad-Toh K."/>
            <person name="Birren B."/>
            <person name="Nusbaum C."/>
            <person name="Kahn D."/>
            <person name="Robinson-Rechavi M."/>
            <person name="Laudet V."/>
            <person name="Schachter V."/>
            <person name="Quetier F."/>
            <person name="Saurin W."/>
            <person name="Scarpelli C."/>
            <person name="Wincker P."/>
            <person name="Lander E.S."/>
            <person name="Weissenbach J."/>
            <person name="Roest Crollius H."/>
        </authorList>
    </citation>
    <scope>NUCLEOTIDE SEQUENCE [LARGE SCALE GENOMIC DNA]</scope>
</reference>
<dbReference type="KEGG" id="tng:GSTEN00030275G001"/>
<organism evidence="7">
    <name type="scientific">Tetraodon nigroviridis</name>
    <name type="common">Spotted green pufferfish</name>
    <name type="synonym">Chelonodon nigroviridis</name>
    <dbReference type="NCBI Taxonomy" id="99883"/>
    <lineage>
        <taxon>Eukaryota</taxon>
        <taxon>Metazoa</taxon>
        <taxon>Chordata</taxon>
        <taxon>Craniata</taxon>
        <taxon>Vertebrata</taxon>
        <taxon>Euteleostomi</taxon>
        <taxon>Actinopterygii</taxon>
        <taxon>Neopterygii</taxon>
        <taxon>Teleostei</taxon>
        <taxon>Neoteleostei</taxon>
        <taxon>Acanthomorphata</taxon>
        <taxon>Eupercaria</taxon>
        <taxon>Tetraodontiformes</taxon>
        <taxon>Tetradontoidea</taxon>
        <taxon>Tetraodontidae</taxon>
        <taxon>Tetraodon</taxon>
    </lineage>
</organism>
<dbReference type="EMBL" id="CAAE01015003">
    <property type="protein sequence ID" value="CAG09093.1"/>
    <property type="molecule type" value="Genomic_DNA"/>
</dbReference>
<dbReference type="PANTHER" id="PTHR10126">
    <property type="entry name" value="TATA-BOX BINDING PROTEIN"/>
    <property type="match status" value="1"/>
</dbReference>
<dbReference type="SUPFAM" id="SSF55945">
    <property type="entry name" value="TATA-box binding protein-like"/>
    <property type="match status" value="2"/>
</dbReference>
<dbReference type="PRINTS" id="PR00686">
    <property type="entry name" value="TIFACTORIID"/>
</dbReference>
<evidence type="ECO:0000256" key="4">
    <source>
        <dbReference type="ARBA" id="ARBA00023125"/>
    </source>
</evidence>
<reference evidence="7" key="2">
    <citation type="submission" date="2004-02" db="EMBL/GenBank/DDBJ databases">
        <authorList>
            <consortium name="Genoscope"/>
            <consortium name="Whitehead Institute Centre for Genome Research"/>
        </authorList>
    </citation>
    <scope>NUCLEOTIDE SEQUENCE</scope>
</reference>
<dbReference type="Ensembl" id="ENSTNIT00000019648.1">
    <property type="protein sequence ID" value="ENSTNIP00000019418.1"/>
    <property type="gene ID" value="ENSTNIG00000016324.1"/>
</dbReference>
<dbReference type="GeneTree" id="ENSGT00940000155712"/>
<gene>
    <name evidence="7" type="ORF">GSTENG00030275001</name>
</gene>